<feature type="transmembrane region" description="Helical" evidence="7">
    <location>
        <begin position="222"/>
        <end position="243"/>
    </location>
</feature>
<dbReference type="Pfam" id="PF07690">
    <property type="entry name" value="MFS_1"/>
    <property type="match status" value="1"/>
</dbReference>
<feature type="compositionally biased region" description="Low complexity" evidence="6">
    <location>
        <begin position="53"/>
        <end position="62"/>
    </location>
</feature>
<feature type="transmembrane region" description="Helical" evidence="7">
    <location>
        <begin position="423"/>
        <end position="440"/>
    </location>
</feature>
<dbReference type="Proteomes" id="UP001165063">
    <property type="component" value="Unassembled WGS sequence"/>
</dbReference>
<dbReference type="PANTHER" id="PTHR19432:SF35">
    <property type="entry name" value="SOLUTE CARRIER FAMILY 45 MEMBER 3 ISOFORM X1"/>
    <property type="match status" value="1"/>
</dbReference>
<evidence type="ECO:0000256" key="2">
    <source>
        <dbReference type="ARBA" id="ARBA00022448"/>
    </source>
</evidence>
<keyword evidence="3 7" id="KW-0812">Transmembrane</keyword>
<comment type="subcellular location">
    <subcellularLocation>
        <location evidence="1">Membrane</location>
        <topology evidence="1">Multi-pass membrane protein</topology>
    </subcellularLocation>
</comment>
<evidence type="ECO:0000256" key="7">
    <source>
        <dbReference type="SAM" id="Phobius"/>
    </source>
</evidence>
<dbReference type="InterPro" id="IPR011701">
    <property type="entry name" value="MFS"/>
</dbReference>
<dbReference type="InterPro" id="IPR036259">
    <property type="entry name" value="MFS_trans_sf"/>
</dbReference>
<dbReference type="AlphaFoldDB" id="A0A9W6YPL9"/>
<feature type="transmembrane region" description="Helical" evidence="7">
    <location>
        <begin position="392"/>
        <end position="411"/>
    </location>
</feature>
<evidence type="ECO:0000256" key="5">
    <source>
        <dbReference type="ARBA" id="ARBA00023136"/>
    </source>
</evidence>
<feature type="transmembrane region" description="Helical" evidence="7">
    <location>
        <begin position="143"/>
        <end position="169"/>
    </location>
</feature>
<feature type="transmembrane region" description="Helical" evidence="7">
    <location>
        <begin position="110"/>
        <end position="131"/>
    </location>
</feature>
<name>A0A9W6YPL9_AMBMO</name>
<reference evidence="8" key="1">
    <citation type="submission" date="2023-04" db="EMBL/GenBank/DDBJ databases">
        <title>Ambrosiozyma monospora NBRC 1965.</title>
        <authorList>
            <person name="Ichikawa N."/>
            <person name="Sato H."/>
            <person name="Tonouchi N."/>
        </authorList>
    </citation>
    <scope>NUCLEOTIDE SEQUENCE</scope>
    <source>
        <strain evidence="8">NBRC 1965</strain>
    </source>
</reference>
<feature type="region of interest" description="Disordered" evidence="6">
    <location>
        <begin position="1"/>
        <end position="31"/>
    </location>
</feature>
<feature type="transmembrane region" description="Helical" evidence="7">
    <location>
        <begin position="446"/>
        <end position="468"/>
    </location>
</feature>
<evidence type="ECO:0000256" key="1">
    <source>
        <dbReference type="ARBA" id="ARBA00004141"/>
    </source>
</evidence>
<evidence type="ECO:0000313" key="8">
    <source>
        <dbReference type="EMBL" id="GMG19223.1"/>
    </source>
</evidence>
<keyword evidence="9" id="KW-1185">Reference proteome</keyword>
<keyword evidence="5 7" id="KW-0472">Membrane</keyword>
<protein>
    <submittedName>
        <fullName evidence="8">Unnamed protein product</fullName>
    </submittedName>
</protein>
<dbReference type="OrthoDB" id="28755at2759"/>
<proteinExistence type="predicted"/>
<dbReference type="GO" id="GO:0005886">
    <property type="term" value="C:plasma membrane"/>
    <property type="evidence" value="ECO:0007669"/>
    <property type="project" value="TreeGrafter"/>
</dbReference>
<keyword evidence="2" id="KW-0813">Transport</keyword>
<feature type="transmembrane region" description="Helical" evidence="7">
    <location>
        <begin position="71"/>
        <end position="90"/>
    </location>
</feature>
<dbReference type="Gene3D" id="1.20.1250.20">
    <property type="entry name" value="MFS general substrate transporter like domains"/>
    <property type="match status" value="1"/>
</dbReference>
<evidence type="ECO:0000256" key="4">
    <source>
        <dbReference type="ARBA" id="ARBA00022989"/>
    </source>
</evidence>
<sequence>MIDKNSTKYTLLQQSSSANSTNSYEQQQLDQELQHELHYQSGEVDLGDEERQQQQQQTTPQQGLYNPERSTTYIITLTLVLGAVQLAWSLEFSEATPFLLSLGVSKQVLALIWLAGPLSGSVGQPIVGMLSDHSNANMGRRKPFVLAGCLATTISLIYLAHSISIIGFFTGKEGDELNSATVPFAAVGIYVLDFSIQVIQATSRALVVDVVPSDQQQLANAWAARMIGGFNILGFFMGTFDLVSLTGLGDTQFKCLSLLISVCMILMTLYCCWKIEERDPTTDLAIILERKQQANELRESGYTSTSNVGLWISLRIFVLRICHSIGRMPRQIWTVNLGEFCAWIGYFPMLFYTTSYVGELYLHELGYSSIGDIPSDLKQGILDESTRKGTHALLANSIVALTVDILLPYLVEVKHYDIRRLWTISHLAFILASFLTFFVGSSTQAVFLFALLGIPWGCAVWIPFVMIAEEISRIKDLKNIQISRISPDTGTSIYLSQSLITKYNQIEYDSGILLAIHNVFVSCPQMISSLGSSLLFKMLAGNNDSIGWCFRFGGLACIGALAFSLRIKSAYELFEEDISDMESANS</sequence>
<evidence type="ECO:0000256" key="3">
    <source>
        <dbReference type="ARBA" id="ARBA00022692"/>
    </source>
</evidence>
<evidence type="ECO:0000256" key="6">
    <source>
        <dbReference type="SAM" id="MobiDB-lite"/>
    </source>
</evidence>
<accession>A0A9W6YPL9</accession>
<keyword evidence="4 7" id="KW-1133">Transmembrane helix</keyword>
<evidence type="ECO:0000313" key="9">
    <source>
        <dbReference type="Proteomes" id="UP001165063"/>
    </source>
</evidence>
<dbReference type="PANTHER" id="PTHR19432">
    <property type="entry name" value="SUGAR TRANSPORTER"/>
    <property type="match status" value="1"/>
</dbReference>
<gene>
    <name evidence="8" type="ORF">Amon01_000029900</name>
</gene>
<organism evidence="8 9">
    <name type="scientific">Ambrosiozyma monospora</name>
    <name type="common">Yeast</name>
    <name type="synonym">Endomycopsis monosporus</name>
    <dbReference type="NCBI Taxonomy" id="43982"/>
    <lineage>
        <taxon>Eukaryota</taxon>
        <taxon>Fungi</taxon>
        <taxon>Dikarya</taxon>
        <taxon>Ascomycota</taxon>
        <taxon>Saccharomycotina</taxon>
        <taxon>Pichiomycetes</taxon>
        <taxon>Pichiales</taxon>
        <taxon>Pichiaceae</taxon>
        <taxon>Ambrosiozyma</taxon>
    </lineage>
</organism>
<feature type="transmembrane region" description="Helical" evidence="7">
    <location>
        <begin position="255"/>
        <end position="276"/>
    </location>
</feature>
<comment type="caution">
    <text evidence="8">The sequence shown here is derived from an EMBL/GenBank/DDBJ whole genome shotgun (WGS) entry which is preliminary data.</text>
</comment>
<feature type="region of interest" description="Disordered" evidence="6">
    <location>
        <begin position="46"/>
        <end position="65"/>
    </location>
</feature>
<dbReference type="EMBL" id="BSXU01000087">
    <property type="protein sequence ID" value="GMG19223.1"/>
    <property type="molecule type" value="Genomic_DNA"/>
</dbReference>
<dbReference type="SUPFAM" id="SSF103473">
    <property type="entry name" value="MFS general substrate transporter"/>
    <property type="match status" value="1"/>
</dbReference>
<feature type="compositionally biased region" description="Polar residues" evidence="6">
    <location>
        <begin position="7"/>
        <end position="23"/>
    </location>
</feature>
<dbReference type="GO" id="GO:0008506">
    <property type="term" value="F:sucrose:proton symporter activity"/>
    <property type="evidence" value="ECO:0007669"/>
    <property type="project" value="TreeGrafter"/>
</dbReference>
<feature type="transmembrane region" description="Helical" evidence="7">
    <location>
        <begin position="333"/>
        <end position="352"/>
    </location>
</feature>